<dbReference type="Pfam" id="PF01584">
    <property type="entry name" value="CheW"/>
    <property type="match status" value="1"/>
</dbReference>
<dbReference type="AlphaFoldDB" id="A0A7C9N0Q8"/>
<gene>
    <name evidence="2" type="ORF">GTA51_10000</name>
</gene>
<evidence type="ECO:0000259" key="1">
    <source>
        <dbReference type="PROSITE" id="PS50851"/>
    </source>
</evidence>
<dbReference type="EMBL" id="WVUD01000015">
    <property type="protein sequence ID" value="MYL83457.1"/>
    <property type="molecule type" value="Genomic_DNA"/>
</dbReference>
<dbReference type="OrthoDB" id="9790406at2"/>
<sequence>MKEPTDSCDDQYLTFTLEKGLYALSINHVREVLEYVTITRMPRTPDYICGVINLRGHAVPVVDLKVKFGLGQTEKTINTCIIITEVNFEGDQTIFGILSDSVREVYEMDEGQIEPPPNMGTAIRKDFIVGMGRSDEVFIIILDINKVFSSQELAVVLDAVGQDKAPVIAL</sequence>
<dbReference type="PANTHER" id="PTHR22617:SF41">
    <property type="entry name" value="CHEMOTAXIS SIGNAL TRANSDUCTION SYSTEM ADAPTOR PROTEIN CHEW"/>
    <property type="match status" value="1"/>
</dbReference>
<evidence type="ECO:0000313" key="2">
    <source>
        <dbReference type="EMBL" id="MYL83457.1"/>
    </source>
</evidence>
<accession>A0A7C9N0Q8</accession>
<feature type="domain" description="CheW-like" evidence="1">
    <location>
        <begin position="9"/>
        <end position="153"/>
    </location>
</feature>
<dbReference type="GO" id="GO:0006935">
    <property type="term" value="P:chemotaxis"/>
    <property type="evidence" value="ECO:0007669"/>
    <property type="project" value="InterPro"/>
</dbReference>
<name>A0A7C9N0Q8_9BACT</name>
<protein>
    <submittedName>
        <fullName evidence="2">Chemotaxis protein CheW</fullName>
    </submittedName>
</protein>
<dbReference type="GO" id="GO:0007165">
    <property type="term" value="P:signal transduction"/>
    <property type="evidence" value="ECO:0007669"/>
    <property type="project" value="InterPro"/>
</dbReference>
<organism evidence="2 3">
    <name type="scientific">Solidesulfovibrio aerotolerans</name>
    <dbReference type="NCBI Taxonomy" id="295255"/>
    <lineage>
        <taxon>Bacteria</taxon>
        <taxon>Pseudomonadati</taxon>
        <taxon>Thermodesulfobacteriota</taxon>
        <taxon>Desulfovibrionia</taxon>
        <taxon>Desulfovibrionales</taxon>
        <taxon>Desulfovibrionaceae</taxon>
        <taxon>Solidesulfovibrio</taxon>
    </lineage>
</organism>
<reference evidence="2 3" key="1">
    <citation type="submission" date="2020-01" db="EMBL/GenBank/DDBJ databases">
        <title>Genome sequence of Desulfovibrio aerotolerans DSM 16695(T).</title>
        <authorList>
            <person name="Karnachuk O."/>
            <person name="Avakyan M."/>
            <person name="Mardanov A."/>
            <person name="Kadnikov V."/>
            <person name="Ravin N."/>
        </authorList>
    </citation>
    <scope>NUCLEOTIDE SEQUENCE [LARGE SCALE GENOMIC DNA]</scope>
    <source>
        <strain evidence="2 3">DSM 16695</strain>
    </source>
</reference>
<dbReference type="Proteomes" id="UP000482487">
    <property type="component" value="Unassembled WGS sequence"/>
</dbReference>
<dbReference type="InterPro" id="IPR036061">
    <property type="entry name" value="CheW-like_dom_sf"/>
</dbReference>
<dbReference type="PROSITE" id="PS50851">
    <property type="entry name" value="CHEW"/>
    <property type="match status" value="1"/>
</dbReference>
<keyword evidence="3" id="KW-1185">Reference proteome</keyword>
<dbReference type="SMART" id="SM00260">
    <property type="entry name" value="CheW"/>
    <property type="match status" value="1"/>
</dbReference>
<evidence type="ECO:0000313" key="3">
    <source>
        <dbReference type="Proteomes" id="UP000482487"/>
    </source>
</evidence>
<dbReference type="GO" id="GO:0005829">
    <property type="term" value="C:cytosol"/>
    <property type="evidence" value="ECO:0007669"/>
    <property type="project" value="TreeGrafter"/>
</dbReference>
<dbReference type="Gene3D" id="2.40.50.180">
    <property type="entry name" value="CheA-289, Domain 4"/>
    <property type="match status" value="1"/>
</dbReference>
<dbReference type="InterPro" id="IPR039315">
    <property type="entry name" value="CheW"/>
</dbReference>
<proteinExistence type="predicted"/>
<dbReference type="Gene3D" id="2.30.30.40">
    <property type="entry name" value="SH3 Domains"/>
    <property type="match status" value="1"/>
</dbReference>
<dbReference type="RefSeq" id="WP_160960741.1">
    <property type="nucleotide sequence ID" value="NZ_WVUD01000015.1"/>
</dbReference>
<dbReference type="CDD" id="cd00732">
    <property type="entry name" value="CheW"/>
    <property type="match status" value="1"/>
</dbReference>
<dbReference type="PANTHER" id="PTHR22617">
    <property type="entry name" value="CHEMOTAXIS SENSOR HISTIDINE KINASE-RELATED"/>
    <property type="match status" value="1"/>
</dbReference>
<comment type="caution">
    <text evidence="2">The sequence shown here is derived from an EMBL/GenBank/DDBJ whole genome shotgun (WGS) entry which is preliminary data.</text>
</comment>
<dbReference type="SUPFAM" id="SSF50341">
    <property type="entry name" value="CheW-like"/>
    <property type="match status" value="1"/>
</dbReference>
<dbReference type="InterPro" id="IPR002545">
    <property type="entry name" value="CheW-lke_dom"/>
</dbReference>